<gene>
    <name evidence="12" type="primary">aup1</name>
    <name evidence="14" type="synonym">aup1_0</name>
    <name evidence="12" type="ORF">CM83_41533</name>
    <name evidence="14" type="ORF">g.49467</name>
</gene>
<evidence type="ECO:0000256" key="9">
    <source>
        <dbReference type="SAM" id="MobiDB-lite"/>
    </source>
</evidence>
<name>A0A0A9VVG2_LYGHE</name>
<keyword evidence="5 10" id="KW-0472">Membrane</keyword>
<dbReference type="AlphaFoldDB" id="A0A0A9VVG2"/>
<evidence type="ECO:0000313" key="12">
    <source>
        <dbReference type="EMBL" id="JAF98202.1"/>
    </source>
</evidence>
<evidence type="ECO:0000256" key="7">
    <source>
        <dbReference type="ARBA" id="ARBA00035685"/>
    </source>
</evidence>
<feature type="compositionally biased region" description="Polar residues" evidence="9">
    <location>
        <begin position="344"/>
        <end position="358"/>
    </location>
</feature>
<dbReference type="EMBL" id="GBHO01045401">
    <property type="protein sequence ID" value="JAF98202.1"/>
    <property type="molecule type" value="Transcribed_RNA"/>
</dbReference>
<keyword evidence="3" id="KW-0551">Lipid droplet</keyword>
<feature type="region of interest" description="Disordered" evidence="9">
    <location>
        <begin position="344"/>
        <end position="364"/>
    </location>
</feature>
<organism evidence="12">
    <name type="scientific">Lygus hesperus</name>
    <name type="common">Western plant bug</name>
    <dbReference type="NCBI Taxonomy" id="30085"/>
    <lineage>
        <taxon>Eukaryota</taxon>
        <taxon>Metazoa</taxon>
        <taxon>Ecdysozoa</taxon>
        <taxon>Arthropoda</taxon>
        <taxon>Hexapoda</taxon>
        <taxon>Insecta</taxon>
        <taxon>Pterygota</taxon>
        <taxon>Neoptera</taxon>
        <taxon>Paraneoptera</taxon>
        <taxon>Hemiptera</taxon>
        <taxon>Heteroptera</taxon>
        <taxon>Panheteroptera</taxon>
        <taxon>Cimicomorpha</taxon>
        <taxon>Miridae</taxon>
        <taxon>Mirini</taxon>
        <taxon>Lygus</taxon>
    </lineage>
</organism>
<feature type="transmembrane region" description="Helical" evidence="10">
    <location>
        <begin position="26"/>
        <end position="46"/>
    </location>
</feature>
<feature type="domain" description="CUE" evidence="11">
    <location>
        <begin position="296"/>
        <end position="337"/>
    </location>
</feature>
<keyword evidence="10" id="KW-0812">Transmembrane</keyword>
<evidence type="ECO:0000313" key="14">
    <source>
        <dbReference type="EMBL" id="JAQ02971.1"/>
    </source>
</evidence>
<dbReference type="InterPro" id="IPR003892">
    <property type="entry name" value="CUE"/>
</dbReference>
<dbReference type="SMART" id="SM00546">
    <property type="entry name" value="CUE"/>
    <property type="match status" value="1"/>
</dbReference>
<comment type="similarity">
    <text evidence="6">Belongs to the AUP1 family.</text>
</comment>
<proteinExistence type="inferred from homology"/>
<sequence length="407" mass="45620">MAIGVTNAELKDLFEKERFPKSNWQFISLLVYFPFGLVLALLRFFIGLNACLAASILSRSPFIRNAVLRMLYLVLGINVEQDNKHDRDKSTRVIVSNCMTRFDHIAFHLTTECNSPHRDNGILPLNMTPGLKDFSQADGNLVDSLKSYIENERTPLLIQPEETTSGKDCLLKFSSLAAEVSSKVQPAAVMVDRPLWANTAPTVLGASSRLDLFWFLFSPYTVFRIKYLAVIHKEHEESAEAFAERMRSEIATALGFKLSPYTASDKAEYEKRYIDELNRPVSNNSLYSPGRPPSPGLIRMTNQVAEVLPYVPREVIMRDLSRTGAVDMTISNILEGVVSYTPINTAEPSNQSRSSGTLPQGVGRSCDNPVFSKYSLDRMASFQERKAAMIAEARKRYIEKKGLTGLD</sequence>
<keyword evidence="10" id="KW-1133">Transmembrane helix</keyword>
<dbReference type="GO" id="GO:0043130">
    <property type="term" value="F:ubiquitin binding"/>
    <property type="evidence" value="ECO:0007669"/>
    <property type="project" value="InterPro"/>
</dbReference>
<reference evidence="12" key="2">
    <citation type="submission" date="2014-07" db="EMBL/GenBank/DDBJ databases">
        <authorList>
            <person name="Hull J."/>
        </authorList>
    </citation>
    <scope>NUCLEOTIDE SEQUENCE</scope>
</reference>
<comment type="subcellular location">
    <subcellularLocation>
        <location evidence="1">Endoplasmic reticulum membrane</location>
        <topology evidence="1">Peripheral membrane protein</topology>
    </subcellularLocation>
    <subcellularLocation>
        <location evidence="2">Lipid droplet</location>
    </subcellularLocation>
</comment>
<keyword evidence="4" id="KW-0256">Endoplasmic reticulum</keyword>
<accession>A0A0A9VVG2</accession>
<evidence type="ECO:0000313" key="13">
    <source>
        <dbReference type="EMBL" id="JAG51523.1"/>
    </source>
</evidence>
<evidence type="ECO:0000256" key="4">
    <source>
        <dbReference type="ARBA" id="ARBA00022824"/>
    </source>
</evidence>
<protein>
    <recommendedName>
        <fullName evidence="7">Lipid droplet-regulating VLDL assembly factor AUP1</fullName>
    </recommendedName>
    <alternativeName>
        <fullName evidence="8">Ancient ubiquitous protein 1</fullName>
    </alternativeName>
</protein>
<evidence type="ECO:0000256" key="6">
    <source>
        <dbReference type="ARBA" id="ARBA00035634"/>
    </source>
</evidence>
<reference evidence="14" key="4">
    <citation type="journal article" date="2016" name="Gigascience">
        <title>De novo construction of an expanded transcriptome assembly for the western tarnished plant bug, Lygus hesperus.</title>
        <authorList>
            <person name="Tassone E.E."/>
            <person name="Geib S.M."/>
            <person name="Hall B."/>
            <person name="Fabrick J.A."/>
            <person name="Brent C.S."/>
            <person name="Hull J.J."/>
        </authorList>
    </citation>
    <scope>NUCLEOTIDE SEQUENCE</scope>
</reference>
<dbReference type="Pfam" id="PF02845">
    <property type="entry name" value="CUE"/>
    <property type="match status" value="1"/>
</dbReference>
<reference evidence="12" key="1">
    <citation type="journal article" date="2014" name="PLoS ONE">
        <title>Transcriptome-Based Identification of ABC Transporters in the Western Tarnished Plant Bug Lygus hesperus.</title>
        <authorList>
            <person name="Hull J.J."/>
            <person name="Chaney K."/>
            <person name="Geib S.M."/>
            <person name="Fabrick J.A."/>
            <person name="Brent C.S."/>
            <person name="Walsh D."/>
            <person name="Lavine L.C."/>
        </authorList>
    </citation>
    <scope>NUCLEOTIDE SEQUENCE</scope>
</reference>
<evidence type="ECO:0000259" key="11">
    <source>
        <dbReference type="SMART" id="SM00546"/>
    </source>
</evidence>
<dbReference type="PANTHER" id="PTHR15486:SF96">
    <property type="entry name" value="LIPID DROPLET-REGULATING VLDL ASSEMBLY FACTOR AUP1"/>
    <property type="match status" value="1"/>
</dbReference>
<evidence type="ECO:0000256" key="3">
    <source>
        <dbReference type="ARBA" id="ARBA00022677"/>
    </source>
</evidence>
<dbReference type="Gene3D" id="1.10.8.10">
    <property type="entry name" value="DNA helicase RuvA subunit, C-terminal domain"/>
    <property type="match status" value="1"/>
</dbReference>
<dbReference type="EMBL" id="GDHC01015658">
    <property type="protein sequence ID" value="JAQ02971.1"/>
    <property type="molecule type" value="Transcribed_RNA"/>
</dbReference>
<dbReference type="GO" id="GO:0005811">
    <property type="term" value="C:lipid droplet"/>
    <property type="evidence" value="ECO:0007669"/>
    <property type="project" value="UniProtKB-SubCell"/>
</dbReference>
<dbReference type="GO" id="GO:0036503">
    <property type="term" value="P:ERAD pathway"/>
    <property type="evidence" value="ECO:0007669"/>
    <property type="project" value="InterPro"/>
</dbReference>
<evidence type="ECO:0000256" key="8">
    <source>
        <dbReference type="ARBA" id="ARBA00035713"/>
    </source>
</evidence>
<evidence type="ECO:0000256" key="2">
    <source>
        <dbReference type="ARBA" id="ARBA00004502"/>
    </source>
</evidence>
<dbReference type="GO" id="GO:0005789">
    <property type="term" value="C:endoplasmic reticulum membrane"/>
    <property type="evidence" value="ECO:0007669"/>
    <property type="project" value="UniProtKB-SubCell"/>
</dbReference>
<evidence type="ECO:0000256" key="1">
    <source>
        <dbReference type="ARBA" id="ARBA00004406"/>
    </source>
</evidence>
<dbReference type="EMBL" id="GBRD01014303">
    <property type="protein sequence ID" value="JAG51523.1"/>
    <property type="molecule type" value="Transcribed_RNA"/>
</dbReference>
<evidence type="ECO:0000256" key="10">
    <source>
        <dbReference type="SAM" id="Phobius"/>
    </source>
</evidence>
<evidence type="ECO:0000256" key="5">
    <source>
        <dbReference type="ARBA" id="ARBA00023136"/>
    </source>
</evidence>
<reference evidence="13" key="3">
    <citation type="submission" date="2014-09" db="EMBL/GenBank/DDBJ databases">
        <authorList>
            <person name="Magalhaes I.L.F."/>
            <person name="Oliveira U."/>
            <person name="Santos F.R."/>
            <person name="Vidigal T.H.D.A."/>
            <person name="Brescovit A.D."/>
            <person name="Santos A.J."/>
        </authorList>
    </citation>
    <scope>NUCLEOTIDE SEQUENCE</scope>
</reference>
<dbReference type="PANTHER" id="PTHR15486">
    <property type="entry name" value="ANCIENT UBIQUITOUS PROTEIN"/>
    <property type="match status" value="1"/>
</dbReference>
<dbReference type="InterPro" id="IPR048056">
    <property type="entry name" value="AUP1_CUE"/>
</dbReference>
<dbReference type="CDD" id="cd14420">
    <property type="entry name" value="CUE_AUP1"/>
    <property type="match status" value="1"/>
</dbReference>